<reference evidence="2" key="1">
    <citation type="submission" date="2018-05" db="EMBL/GenBank/DDBJ databases">
        <authorList>
            <person name="Lanie J.A."/>
            <person name="Ng W.-L."/>
            <person name="Kazmierczak K.M."/>
            <person name="Andrzejewski T.M."/>
            <person name="Davidsen T.M."/>
            <person name="Wayne K.J."/>
            <person name="Tettelin H."/>
            <person name="Glass J.I."/>
            <person name="Rusch D."/>
            <person name="Podicherti R."/>
            <person name="Tsui H.-C.T."/>
            <person name="Winkler M.E."/>
        </authorList>
    </citation>
    <scope>NUCLEOTIDE SEQUENCE</scope>
</reference>
<feature type="non-terminal residue" evidence="2">
    <location>
        <position position="331"/>
    </location>
</feature>
<sequence>VLAGLLSVPPDETLGDYAIPCFSLAKRLRKNPVEIAREVAGKVAPLLTDGERIAGVSAAGPYVNFSLNRSCFIEHVLSEIAARGENYGSGDQGAGKTLVIDFASPNLARPVHIAHLRSIAIGQAIYRIHDFVGWKCVGINHWGDYGTNFGQLLAAYLMWADPEKVKANPVSELLALYIRFNEEKEQNPDLQDEAKKCLRRLADGDAEMVSLWRFFIDEGRREAERIYDILDVHFDEFLGESFFADKLEDVVELYQKAGLAEESDGALIVRLDGDGEDIPAPCMLRTSNGTSTYHSRDIAALLHRHEKYAFDRVVYVTDMRQILHFRQIFKA</sequence>
<dbReference type="GO" id="GO:0005737">
    <property type="term" value="C:cytoplasm"/>
    <property type="evidence" value="ECO:0007669"/>
    <property type="project" value="InterPro"/>
</dbReference>
<feature type="domain" description="Arginyl tRNA synthetase N-terminal" evidence="1">
    <location>
        <begin position="1"/>
        <end position="67"/>
    </location>
</feature>
<dbReference type="SUPFAM" id="SSF52374">
    <property type="entry name" value="Nucleotidylyl transferase"/>
    <property type="match status" value="1"/>
</dbReference>
<dbReference type="PRINTS" id="PR01038">
    <property type="entry name" value="TRNASYNTHARG"/>
</dbReference>
<dbReference type="Pfam" id="PF00750">
    <property type="entry name" value="tRNA-synt_1d"/>
    <property type="match status" value="1"/>
</dbReference>
<feature type="non-terminal residue" evidence="2">
    <location>
        <position position="1"/>
    </location>
</feature>
<dbReference type="Gene3D" id="3.30.1360.70">
    <property type="entry name" value="Arginyl tRNA synthetase N-terminal domain"/>
    <property type="match status" value="1"/>
</dbReference>
<dbReference type="InterPro" id="IPR014729">
    <property type="entry name" value="Rossmann-like_a/b/a_fold"/>
</dbReference>
<dbReference type="PANTHER" id="PTHR11956:SF5">
    <property type="entry name" value="ARGININE--TRNA LIGASE, CYTOPLASMIC"/>
    <property type="match status" value="1"/>
</dbReference>
<proteinExistence type="predicted"/>
<dbReference type="InterPro" id="IPR005148">
    <property type="entry name" value="Arg-tRNA-synth_N"/>
</dbReference>
<dbReference type="SUPFAM" id="SSF55190">
    <property type="entry name" value="Arginyl-tRNA synthetase (ArgRS), N-terminal 'additional' domain"/>
    <property type="match status" value="1"/>
</dbReference>
<evidence type="ECO:0000259" key="1">
    <source>
        <dbReference type="SMART" id="SM01016"/>
    </source>
</evidence>
<name>A0A382KW74_9ZZZZ</name>
<dbReference type="Gene3D" id="3.40.50.620">
    <property type="entry name" value="HUPs"/>
    <property type="match status" value="1"/>
</dbReference>
<dbReference type="InterPro" id="IPR001278">
    <property type="entry name" value="Arg-tRNA-ligase"/>
</dbReference>
<evidence type="ECO:0000313" key="2">
    <source>
        <dbReference type="EMBL" id="SVC28888.1"/>
    </source>
</evidence>
<dbReference type="GO" id="GO:0005524">
    <property type="term" value="F:ATP binding"/>
    <property type="evidence" value="ECO:0007669"/>
    <property type="project" value="InterPro"/>
</dbReference>
<dbReference type="Pfam" id="PF03485">
    <property type="entry name" value="Arg_tRNA_synt_N"/>
    <property type="match status" value="1"/>
</dbReference>
<dbReference type="GO" id="GO:0006420">
    <property type="term" value="P:arginyl-tRNA aminoacylation"/>
    <property type="evidence" value="ECO:0007669"/>
    <property type="project" value="InterPro"/>
</dbReference>
<accession>A0A382KW74</accession>
<organism evidence="2">
    <name type="scientific">marine metagenome</name>
    <dbReference type="NCBI Taxonomy" id="408172"/>
    <lineage>
        <taxon>unclassified sequences</taxon>
        <taxon>metagenomes</taxon>
        <taxon>ecological metagenomes</taxon>
    </lineage>
</organism>
<dbReference type="GO" id="GO:0004814">
    <property type="term" value="F:arginine-tRNA ligase activity"/>
    <property type="evidence" value="ECO:0007669"/>
    <property type="project" value="InterPro"/>
</dbReference>
<dbReference type="EMBL" id="UINC01083304">
    <property type="protein sequence ID" value="SVC28888.1"/>
    <property type="molecule type" value="Genomic_DNA"/>
</dbReference>
<dbReference type="AlphaFoldDB" id="A0A382KW74"/>
<dbReference type="InterPro" id="IPR035684">
    <property type="entry name" value="ArgRS_core"/>
</dbReference>
<gene>
    <name evidence="2" type="ORF">METZ01_LOCUS281742</name>
</gene>
<dbReference type="PANTHER" id="PTHR11956">
    <property type="entry name" value="ARGINYL-TRNA SYNTHETASE"/>
    <property type="match status" value="1"/>
</dbReference>
<dbReference type="InterPro" id="IPR036695">
    <property type="entry name" value="Arg-tRNA-synth_N_sf"/>
</dbReference>
<dbReference type="SMART" id="SM01016">
    <property type="entry name" value="Arg_tRNA_synt_N"/>
    <property type="match status" value="1"/>
</dbReference>
<protein>
    <recommendedName>
        <fullName evidence="1">Arginyl tRNA synthetase N-terminal domain-containing protein</fullName>
    </recommendedName>
</protein>